<comment type="catalytic activity">
    <reaction evidence="8">
        <text>[GlcNAc-(1-&gt;4)-Mur2Ac(oyl-L-Ala-gamma-D-Glu-L-Lys-D-Ala-D-Ala)](n)-di-trans,octa-cis-undecaprenyl diphosphate + beta-D-GlcNAc-(1-&gt;4)-Mur2Ac(oyl-L-Ala-gamma-D-Glu-L-Lys-D-Ala-D-Ala)-di-trans,octa-cis-undecaprenyl diphosphate = [GlcNAc-(1-&gt;4)-Mur2Ac(oyl-L-Ala-gamma-D-Glu-L-Lys-D-Ala-D-Ala)](n+1)-di-trans,octa-cis-undecaprenyl diphosphate + di-trans,octa-cis-undecaprenyl diphosphate + H(+)</text>
        <dbReference type="Rhea" id="RHEA:23708"/>
        <dbReference type="Rhea" id="RHEA-COMP:9602"/>
        <dbReference type="Rhea" id="RHEA-COMP:9603"/>
        <dbReference type="ChEBI" id="CHEBI:15378"/>
        <dbReference type="ChEBI" id="CHEBI:58405"/>
        <dbReference type="ChEBI" id="CHEBI:60033"/>
        <dbReference type="ChEBI" id="CHEBI:78435"/>
        <dbReference type="EC" id="2.4.99.28"/>
    </reaction>
</comment>
<keyword evidence="10" id="KW-0472">Membrane</keyword>
<feature type="compositionally biased region" description="Basic and acidic residues" evidence="9">
    <location>
        <begin position="1"/>
        <end position="12"/>
    </location>
</feature>
<dbReference type="SUPFAM" id="SSF56601">
    <property type="entry name" value="beta-lactamase/transpeptidase-like"/>
    <property type="match status" value="1"/>
</dbReference>
<dbReference type="Pfam" id="PF00905">
    <property type="entry name" value="Transpeptidase"/>
    <property type="match status" value="1"/>
</dbReference>
<dbReference type="InterPro" id="IPR013783">
    <property type="entry name" value="Ig-like_fold"/>
</dbReference>
<dbReference type="SUPFAM" id="SSF49265">
    <property type="entry name" value="Fibronectin type III"/>
    <property type="match status" value="1"/>
</dbReference>
<dbReference type="Proteomes" id="UP001596147">
    <property type="component" value="Unassembled WGS sequence"/>
</dbReference>
<dbReference type="SUPFAM" id="SSF53955">
    <property type="entry name" value="Lysozyme-like"/>
    <property type="match status" value="1"/>
</dbReference>
<dbReference type="InterPro" id="IPR003961">
    <property type="entry name" value="FN3_dom"/>
</dbReference>
<feature type="compositionally biased region" description="Low complexity" evidence="9">
    <location>
        <begin position="826"/>
        <end position="842"/>
    </location>
</feature>
<evidence type="ECO:0000256" key="9">
    <source>
        <dbReference type="SAM" id="MobiDB-lite"/>
    </source>
</evidence>
<evidence type="ECO:0000256" key="4">
    <source>
        <dbReference type="ARBA" id="ARBA00022679"/>
    </source>
</evidence>
<keyword evidence="13" id="KW-1185">Reference proteome</keyword>
<keyword evidence="2" id="KW-0645">Protease</keyword>
<dbReference type="InterPro" id="IPR001460">
    <property type="entry name" value="PCN-bd_Tpept"/>
</dbReference>
<name>A0ABW0LEW3_9BACI</name>
<proteinExistence type="predicted"/>
<dbReference type="Gene3D" id="1.10.3810.10">
    <property type="entry name" value="Biosynthetic peptidoglycan transglycosylase-like"/>
    <property type="match status" value="1"/>
</dbReference>
<dbReference type="GO" id="GO:0016757">
    <property type="term" value="F:glycosyltransferase activity"/>
    <property type="evidence" value="ECO:0007669"/>
    <property type="project" value="UniProtKB-KW"/>
</dbReference>
<accession>A0ABW0LEW3</accession>
<feature type="compositionally biased region" description="Low complexity" evidence="9">
    <location>
        <begin position="802"/>
        <end position="818"/>
    </location>
</feature>
<keyword evidence="6" id="KW-0511">Multifunctional enzyme</keyword>
<dbReference type="InterPro" id="IPR050396">
    <property type="entry name" value="Glycosyltr_51/Transpeptidase"/>
</dbReference>
<feature type="transmembrane region" description="Helical" evidence="10">
    <location>
        <begin position="36"/>
        <end position="59"/>
    </location>
</feature>
<organism evidence="12 13">
    <name type="scientific">Lederbergia graminis</name>
    <dbReference type="NCBI Taxonomy" id="735518"/>
    <lineage>
        <taxon>Bacteria</taxon>
        <taxon>Bacillati</taxon>
        <taxon>Bacillota</taxon>
        <taxon>Bacilli</taxon>
        <taxon>Bacillales</taxon>
        <taxon>Bacillaceae</taxon>
        <taxon>Lederbergia</taxon>
    </lineage>
</organism>
<dbReference type="InterPro" id="IPR001264">
    <property type="entry name" value="Glyco_trans_51"/>
</dbReference>
<keyword evidence="10" id="KW-0812">Transmembrane</keyword>
<evidence type="ECO:0000256" key="1">
    <source>
        <dbReference type="ARBA" id="ARBA00022645"/>
    </source>
</evidence>
<dbReference type="Pfam" id="PF00912">
    <property type="entry name" value="Transgly"/>
    <property type="match status" value="1"/>
</dbReference>
<evidence type="ECO:0000259" key="11">
    <source>
        <dbReference type="PROSITE" id="PS50853"/>
    </source>
</evidence>
<comment type="catalytic activity">
    <reaction evidence="7">
        <text>Preferential cleavage: (Ac)2-L-Lys-D-Ala-|-D-Ala. Also transpeptidation of peptidyl-alanyl moieties that are N-acyl substituents of D-alanine.</text>
        <dbReference type="EC" id="3.4.16.4"/>
    </reaction>
</comment>
<comment type="caution">
    <text evidence="12">The sequence shown here is derived from an EMBL/GenBank/DDBJ whole genome shotgun (WGS) entry which is preliminary data.</text>
</comment>
<feature type="region of interest" description="Disordered" evidence="9">
    <location>
        <begin position="1"/>
        <end position="27"/>
    </location>
</feature>
<feature type="compositionally biased region" description="Acidic residues" evidence="9">
    <location>
        <begin position="850"/>
        <end position="861"/>
    </location>
</feature>
<dbReference type="InterPro" id="IPR036116">
    <property type="entry name" value="FN3_sf"/>
</dbReference>
<feature type="domain" description="Fibronectin type-III" evidence="11">
    <location>
        <begin position="703"/>
        <end position="791"/>
    </location>
</feature>
<evidence type="ECO:0000256" key="10">
    <source>
        <dbReference type="SAM" id="Phobius"/>
    </source>
</evidence>
<dbReference type="NCBIfam" id="TIGR02074">
    <property type="entry name" value="PBP_1a_fam"/>
    <property type="match status" value="1"/>
</dbReference>
<feature type="compositionally biased region" description="Acidic residues" evidence="9">
    <location>
        <begin position="790"/>
        <end position="801"/>
    </location>
</feature>
<evidence type="ECO:0000313" key="12">
    <source>
        <dbReference type="EMBL" id="MFC5463313.1"/>
    </source>
</evidence>
<sequence>MAGDYKTREERRKQSKPNKKTKTKAKSGKGQIIKKAFLIVFFIGILGLVVGGTMFAIYASDAPPIDEVLLTDPVASEVLDINGDVFAVLGAENRDYVSYDDIPKEVEDAVLAIEDVRFYEHSGIDLRRLAGAVLANVTRGFGAEGASTITQQIVKLSFLSEEKTLKRKAQEAWLALKLEQNYTKEQIFEIYVNKIYYGNGIYGIETAAQFYFGKELNELELHERAFLAGVPQRPNGYDPYVYPENAEKRKDLVLTLMEMHGKISEEEMKAAQDIHVTETLIPEEDNVGKPYKYDSFVGQVIKEVEALGDYNVYADGLKIHTTLDPKAQEYTEKMLLTDEIVQFPNDEMQAGLVLLDTKTGEIRAIGGNRFKDIKRGRNYATQLSDRQPGSTIKPILDYGPAIEYLNWSTYEQIVDEPYKYSDGTKINNWDNKHYGQMTIRQALYQSRNIPALKAFQAVGSEKAKEFAANLGLPFDEVFESASIGGIENVSPMKLAGAYATFGNNGMYNQPHTVKKIVFQDGETEVVNKVTSKVAIKDSTAYMVTDMLKDVLSNKAGSTGKRAIIPGLPAAGKTGTTNYSDEEYEKYDLNRNESPVPDAWFAGYTTNYTIAVWTGYDKRSTPIPYKDQRIAMDLYKNLMSYISKDIETPDFKMPKSVVEVAVEKGTNPAKKPSKYTPKSNIVYELFVNGTQPTEESTIFDKLEAPSVSGEYNESNYQVSFTWNHPEQEEKELQFEVTLKTSDGGEQSLGTTTDTTLTIEHAEPGISYTLDVKAISKTQTSSSGTATVTVPEMEEEVPDDIPDNSENPNGNGNGNDNSNGNGNGNGNEGNQDGNTDGNNTPNPGEDNKDENTENPDENEEDVPTDTPPENGNENGNNENNRNNQN</sequence>
<dbReference type="EC" id="2.4.-.-" evidence="12"/>
<dbReference type="PANTHER" id="PTHR32282">
    <property type="entry name" value="BINDING PROTEIN TRANSPEPTIDASE, PUTATIVE-RELATED"/>
    <property type="match status" value="1"/>
</dbReference>
<evidence type="ECO:0000256" key="6">
    <source>
        <dbReference type="ARBA" id="ARBA00023268"/>
    </source>
</evidence>
<keyword evidence="10" id="KW-1133">Transmembrane helix</keyword>
<dbReference type="InterPro" id="IPR036950">
    <property type="entry name" value="PBP_transglycosylase"/>
</dbReference>
<keyword evidence="4 12" id="KW-0808">Transferase</keyword>
<evidence type="ECO:0000256" key="8">
    <source>
        <dbReference type="ARBA" id="ARBA00049902"/>
    </source>
</evidence>
<evidence type="ECO:0000256" key="7">
    <source>
        <dbReference type="ARBA" id="ARBA00034000"/>
    </source>
</evidence>
<feature type="compositionally biased region" description="Low complexity" evidence="9">
    <location>
        <begin position="865"/>
        <end position="883"/>
    </location>
</feature>
<gene>
    <name evidence="12" type="ORF">ACFPM4_00950</name>
</gene>
<dbReference type="PANTHER" id="PTHR32282:SF29">
    <property type="entry name" value="PENICILLIN-BINDING PROTEIN 1A"/>
    <property type="match status" value="1"/>
</dbReference>
<feature type="region of interest" description="Disordered" evidence="9">
    <location>
        <begin position="775"/>
        <end position="883"/>
    </location>
</feature>
<dbReference type="PROSITE" id="PS50853">
    <property type="entry name" value="FN3"/>
    <property type="match status" value="1"/>
</dbReference>
<dbReference type="Gene3D" id="3.40.710.10">
    <property type="entry name" value="DD-peptidase/beta-lactamase superfamily"/>
    <property type="match status" value="1"/>
</dbReference>
<evidence type="ECO:0000256" key="3">
    <source>
        <dbReference type="ARBA" id="ARBA00022676"/>
    </source>
</evidence>
<dbReference type="InterPro" id="IPR012338">
    <property type="entry name" value="Beta-lactam/transpept-like"/>
</dbReference>
<dbReference type="EMBL" id="JBHSMC010000001">
    <property type="protein sequence ID" value="MFC5463313.1"/>
    <property type="molecule type" value="Genomic_DNA"/>
</dbReference>
<keyword evidence="1" id="KW-0121">Carboxypeptidase</keyword>
<dbReference type="Gene3D" id="2.60.40.10">
    <property type="entry name" value="Immunoglobulins"/>
    <property type="match status" value="1"/>
</dbReference>
<dbReference type="Pfam" id="PF00041">
    <property type="entry name" value="fn3"/>
    <property type="match status" value="1"/>
</dbReference>
<dbReference type="InterPro" id="IPR023346">
    <property type="entry name" value="Lysozyme-like_dom_sf"/>
</dbReference>
<keyword evidence="3 12" id="KW-0328">Glycosyltransferase</keyword>
<keyword evidence="5" id="KW-0378">Hydrolase</keyword>
<evidence type="ECO:0000256" key="5">
    <source>
        <dbReference type="ARBA" id="ARBA00022801"/>
    </source>
</evidence>
<reference evidence="13" key="1">
    <citation type="journal article" date="2019" name="Int. J. Syst. Evol. Microbiol.">
        <title>The Global Catalogue of Microorganisms (GCM) 10K type strain sequencing project: providing services to taxonomists for standard genome sequencing and annotation.</title>
        <authorList>
            <consortium name="The Broad Institute Genomics Platform"/>
            <consortium name="The Broad Institute Genome Sequencing Center for Infectious Disease"/>
            <person name="Wu L."/>
            <person name="Ma J."/>
        </authorList>
    </citation>
    <scope>NUCLEOTIDE SEQUENCE [LARGE SCALE GENOMIC DNA]</scope>
    <source>
        <strain evidence="13">CGMCC 1.12237</strain>
    </source>
</reference>
<evidence type="ECO:0000256" key="2">
    <source>
        <dbReference type="ARBA" id="ARBA00022670"/>
    </source>
</evidence>
<evidence type="ECO:0000313" key="13">
    <source>
        <dbReference type="Proteomes" id="UP001596147"/>
    </source>
</evidence>
<feature type="compositionally biased region" description="Basic residues" evidence="9">
    <location>
        <begin position="13"/>
        <end position="27"/>
    </location>
</feature>
<protein>
    <submittedName>
        <fullName evidence="12">Transglycosylase domain-containing protein</fullName>
        <ecNumber evidence="12">2.4.-.-</ecNumber>
    </submittedName>
</protein>